<dbReference type="SUPFAM" id="SSF49899">
    <property type="entry name" value="Concanavalin A-like lectins/glucanases"/>
    <property type="match status" value="1"/>
</dbReference>
<accession>A0A9N7VTL9</accession>
<comment type="caution">
    <text evidence="1">The sequence shown here is derived from an EMBL/GenBank/DDBJ whole genome shotgun (WGS) entry which is preliminary data.</text>
</comment>
<feature type="non-terminal residue" evidence="1">
    <location>
        <position position="1"/>
    </location>
</feature>
<protein>
    <submittedName>
        <fullName evidence="1">Uncharacterized protein</fullName>
    </submittedName>
</protein>
<dbReference type="AlphaFoldDB" id="A0A9N7VTL9"/>
<dbReference type="InterPro" id="IPR013320">
    <property type="entry name" value="ConA-like_dom_sf"/>
</dbReference>
<name>A0A9N7VTL9_PLEPL</name>
<evidence type="ECO:0000313" key="1">
    <source>
        <dbReference type="EMBL" id="CAB1455514.1"/>
    </source>
</evidence>
<keyword evidence="2" id="KW-1185">Reference proteome</keyword>
<dbReference type="Gene3D" id="2.10.25.10">
    <property type="entry name" value="Laminin"/>
    <property type="match status" value="1"/>
</dbReference>
<dbReference type="Proteomes" id="UP001153269">
    <property type="component" value="Unassembled WGS sequence"/>
</dbReference>
<sequence length="208" mass="23219">MLQSFLQVSVSQVRADECPSSECAGTGGCTSVLNVRDTPTVVDCGTMSLVSVTVESTAACSCTGRELSHQPCAAYPRNPCFNGGVCVDTQHGYRFRGGQERRQNVRDGENQRGDKWRKLKKKWKGKLRYNQLRSCHKCQCPAQFEGPECQQNRHGFHGNGYAWFPPMMPCFESHVSMEFITDVADGLLLYSGPLAQLQAWDHEDFMAI</sequence>
<dbReference type="Gene3D" id="2.60.120.200">
    <property type="match status" value="1"/>
</dbReference>
<evidence type="ECO:0000313" key="2">
    <source>
        <dbReference type="Proteomes" id="UP001153269"/>
    </source>
</evidence>
<proteinExistence type="predicted"/>
<gene>
    <name evidence="1" type="ORF">PLEPLA_LOCUS43290</name>
</gene>
<organism evidence="1 2">
    <name type="scientific">Pleuronectes platessa</name>
    <name type="common">European plaice</name>
    <dbReference type="NCBI Taxonomy" id="8262"/>
    <lineage>
        <taxon>Eukaryota</taxon>
        <taxon>Metazoa</taxon>
        <taxon>Chordata</taxon>
        <taxon>Craniata</taxon>
        <taxon>Vertebrata</taxon>
        <taxon>Euteleostomi</taxon>
        <taxon>Actinopterygii</taxon>
        <taxon>Neopterygii</taxon>
        <taxon>Teleostei</taxon>
        <taxon>Neoteleostei</taxon>
        <taxon>Acanthomorphata</taxon>
        <taxon>Carangaria</taxon>
        <taxon>Pleuronectiformes</taxon>
        <taxon>Pleuronectoidei</taxon>
        <taxon>Pleuronectidae</taxon>
        <taxon>Pleuronectes</taxon>
    </lineage>
</organism>
<reference evidence="1" key="1">
    <citation type="submission" date="2020-03" db="EMBL/GenBank/DDBJ databases">
        <authorList>
            <person name="Weist P."/>
        </authorList>
    </citation>
    <scope>NUCLEOTIDE SEQUENCE</scope>
</reference>
<dbReference type="EMBL" id="CADEAL010004258">
    <property type="protein sequence ID" value="CAB1455514.1"/>
    <property type="molecule type" value="Genomic_DNA"/>
</dbReference>
<feature type="non-terminal residue" evidence="1">
    <location>
        <position position="208"/>
    </location>
</feature>